<dbReference type="InterPro" id="IPR000837">
    <property type="entry name" value="AP-1"/>
</dbReference>
<dbReference type="GO" id="GO:0006357">
    <property type="term" value="P:regulation of transcription by RNA polymerase II"/>
    <property type="evidence" value="ECO:0007669"/>
    <property type="project" value="InterPro"/>
</dbReference>
<evidence type="ECO:0000256" key="3">
    <source>
        <dbReference type="ARBA" id="ARBA00023163"/>
    </source>
</evidence>
<gene>
    <name evidence="6" type="ORF">BO82DRAFT_358719</name>
</gene>
<dbReference type="PANTHER" id="PTHR23351:SF24">
    <property type="entry name" value="ACTIVATING TRANSCRIPTION FACTOR 3-RELATED"/>
    <property type="match status" value="1"/>
</dbReference>
<sequence>MLASSLPQSPPCSPMASYSEPSSWDPEMVKSFIYDLDPMLFPPSCPPDLDMIPTISLMPHPLLETTVPQISSTTTVDATLSRSASPISHSSFRSPYIYPLHDLHHLSPLSPTSVSAATTVTSESAATTASRRGTKRARSHLFTEESLGSDTPSSQDSEEERIQEKRRRNKMASRKLRQRQVEHVSDLESRLGQVTRERDDLRLQVAKWEAEVMVLRKLVGQ</sequence>
<feature type="domain" description="BZIP" evidence="5">
    <location>
        <begin position="159"/>
        <end position="221"/>
    </location>
</feature>
<evidence type="ECO:0000256" key="1">
    <source>
        <dbReference type="ARBA" id="ARBA00023015"/>
    </source>
</evidence>
<dbReference type="VEuPathDB" id="FungiDB:BO82DRAFT_358719"/>
<dbReference type="Proteomes" id="UP000248340">
    <property type="component" value="Unassembled WGS sequence"/>
</dbReference>
<dbReference type="GO" id="GO:0003700">
    <property type="term" value="F:DNA-binding transcription factor activity"/>
    <property type="evidence" value="ECO:0007669"/>
    <property type="project" value="InterPro"/>
</dbReference>
<evidence type="ECO:0000313" key="7">
    <source>
        <dbReference type="Proteomes" id="UP000248340"/>
    </source>
</evidence>
<dbReference type="InterPro" id="IPR004827">
    <property type="entry name" value="bZIP"/>
</dbReference>
<protein>
    <recommendedName>
        <fullName evidence="5">BZIP domain-containing protein</fullName>
    </recommendedName>
</protein>
<keyword evidence="1" id="KW-0805">Transcription regulation</keyword>
<dbReference type="SMART" id="SM00338">
    <property type="entry name" value="BRLZ"/>
    <property type="match status" value="1"/>
</dbReference>
<keyword evidence="3" id="KW-0804">Transcription</keyword>
<dbReference type="OrthoDB" id="2257100at2759"/>
<dbReference type="GO" id="GO:0003677">
    <property type="term" value="F:DNA binding"/>
    <property type="evidence" value="ECO:0007669"/>
    <property type="project" value="UniProtKB-KW"/>
</dbReference>
<dbReference type="PROSITE" id="PS00036">
    <property type="entry name" value="BZIP_BASIC"/>
    <property type="match status" value="1"/>
</dbReference>
<dbReference type="PROSITE" id="PS50217">
    <property type="entry name" value="BZIP"/>
    <property type="match status" value="1"/>
</dbReference>
<name>A0A319BVY1_9EURO</name>
<dbReference type="RefSeq" id="XP_025487055.1">
    <property type="nucleotide sequence ID" value="XM_025636369.1"/>
</dbReference>
<feature type="compositionally biased region" description="Polar residues" evidence="4">
    <location>
        <begin position="146"/>
        <end position="155"/>
    </location>
</feature>
<evidence type="ECO:0000313" key="6">
    <source>
        <dbReference type="EMBL" id="PYH76855.1"/>
    </source>
</evidence>
<dbReference type="CDD" id="cd12193">
    <property type="entry name" value="bZIP_GCN4"/>
    <property type="match status" value="1"/>
</dbReference>
<evidence type="ECO:0000256" key="4">
    <source>
        <dbReference type="SAM" id="MobiDB-lite"/>
    </source>
</evidence>
<dbReference type="PANTHER" id="PTHR23351">
    <property type="entry name" value="FOS TRANSCRIPTION FACTOR-RELATED"/>
    <property type="match status" value="1"/>
</dbReference>
<feature type="compositionally biased region" description="Low complexity" evidence="4">
    <location>
        <begin position="118"/>
        <end position="131"/>
    </location>
</feature>
<dbReference type="Gene3D" id="1.20.5.170">
    <property type="match status" value="1"/>
</dbReference>
<feature type="region of interest" description="Disordered" evidence="4">
    <location>
        <begin position="1"/>
        <end position="23"/>
    </location>
</feature>
<dbReference type="SUPFAM" id="SSF57959">
    <property type="entry name" value="Leucine zipper domain"/>
    <property type="match status" value="1"/>
</dbReference>
<dbReference type="STRING" id="1448315.A0A319BVY1"/>
<proteinExistence type="predicted"/>
<dbReference type="AlphaFoldDB" id="A0A319BVY1"/>
<dbReference type="GeneID" id="37139110"/>
<keyword evidence="7" id="KW-1185">Reference proteome</keyword>
<dbReference type="InterPro" id="IPR046347">
    <property type="entry name" value="bZIP_sf"/>
</dbReference>
<feature type="compositionally biased region" description="Basic residues" evidence="4">
    <location>
        <begin position="164"/>
        <end position="178"/>
    </location>
</feature>
<reference evidence="6 7" key="1">
    <citation type="submission" date="2016-12" db="EMBL/GenBank/DDBJ databases">
        <title>The genomes of Aspergillus section Nigri reveals drivers in fungal speciation.</title>
        <authorList>
            <consortium name="DOE Joint Genome Institute"/>
            <person name="Vesth T.C."/>
            <person name="Nybo J."/>
            <person name="Theobald S."/>
            <person name="Brandl J."/>
            <person name="Frisvad J.C."/>
            <person name="Nielsen K.F."/>
            <person name="Lyhne E.K."/>
            <person name="Kogle M.E."/>
            <person name="Kuo A."/>
            <person name="Riley R."/>
            <person name="Clum A."/>
            <person name="Nolan M."/>
            <person name="Lipzen A."/>
            <person name="Salamov A."/>
            <person name="Henrissat B."/>
            <person name="Wiebenga A."/>
            <person name="De Vries R.P."/>
            <person name="Grigoriev I.V."/>
            <person name="Mortensen U.H."/>
            <person name="Andersen M.R."/>
            <person name="Baker S.E."/>
        </authorList>
    </citation>
    <scope>NUCLEOTIDE SEQUENCE [LARGE SCALE GENOMIC DNA]</scope>
    <source>
        <strain evidence="6 7">CBS 121591</strain>
    </source>
</reference>
<organism evidence="6 7">
    <name type="scientific">Aspergillus uvarum CBS 121591</name>
    <dbReference type="NCBI Taxonomy" id="1448315"/>
    <lineage>
        <taxon>Eukaryota</taxon>
        <taxon>Fungi</taxon>
        <taxon>Dikarya</taxon>
        <taxon>Ascomycota</taxon>
        <taxon>Pezizomycotina</taxon>
        <taxon>Eurotiomycetes</taxon>
        <taxon>Eurotiomycetidae</taxon>
        <taxon>Eurotiales</taxon>
        <taxon>Aspergillaceae</taxon>
        <taxon>Aspergillus</taxon>
        <taxon>Aspergillus subgen. Circumdati</taxon>
    </lineage>
</organism>
<evidence type="ECO:0000256" key="2">
    <source>
        <dbReference type="ARBA" id="ARBA00023125"/>
    </source>
</evidence>
<keyword evidence="2" id="KW-0238">DNA-binding</keyword>
<feature type="region of interest" description="Disordered" evidence="4">
    <location>
        <begin position="118"/>
        <end position="182"/>
    </location>
</feature>
<accession>A0A319BVY1</accession>
<dbReference type="EMBL" id="KZ821749">
    <property type="protein sequence ID" value="PYH76855.1"/>
    <property type="molecule type" value="Genomic_DNA"/>
</dbReference>
<evidence type="ECO:0000259" key="5">
    <source>
        <dbReference type="PROSITE" id="PS50217"/>
    </source>
</evidence>